<feature type="compositionally biased region" description="Polar residues" evidence="1">
    <location>
        <begin position="54"/>
        <end position="64"/>
    </location>
</feature>
<reference key="1">
    <citation type="journal article" date="2014" name="PLoS Genet.">
        <title>Signature Gene Expression Reveals Novel Clues to the Molecular Mechanisms of Dimorphic Transition in Penicillium marneffei.</title>
        <authorList>
            <person name="Yang E."/>
            <person name="Wang G."/>
            <person name="Cai J."/>
            <person name="Woo P.C."/>
            <person name="Lau S.K."/>
            <person name="Yuen K.-Y."/>
            <person name="Chow W.-N."/>
            <person name="Lin X."/>
        </authorList>
    </citation>
    <scope>NUCLEOTIDE SEQUENCE [LARGE SCALE GENOMIC DNA]</scope>
    <source>
        <strain>PM1</strain>
    </source>
</reference>
<reference evidence="3" key="2">
    <citation type="journal article" date="2014" name="PLoS Genet.">
        <title>Signature gene expression reveals novel clues to the molecular mechanisms of dimorphic transition in Penicillium marneffei.</title>
        <authorList>
            <person name="Yang E."/>
            <person name="Wang G."/>
            <person name="Cai J."/>
            <person name="Woo P.C."/>
            <person name="Lau S.K."/>
            <person name="Yuen K.-Y."/>
            <person name="Chow W.-N."/>
            <person name="Lin X."/>
        </authorList>
    </citation>
    <scope>NUCLEOTIDE SEQUENCE</scope>
    <source>
        <strain evidence="3">PM1</strain>
    </source>
</reference>
<evidence type="ECO:0000256" key="1">
    <source>
        <dbReference type="SAM" id="MobiDB-lite"/>
    </source>
</evidence>
<name>A0A093VBJ3_TALMA</name>
<feature type="compositionally biased region" description="Low complexity" evidence="1">
    <location>
        <begin position="65"/>
        <end position="93"/>
    </location>
</feature>
<feature type="chain" id="PRO_5001888163" evidence="2">
    <location>
        <begin position="23"/>
        <end position="229"/>
    </location>
</feature>
<dbReference type="HOGENOM" id="CLU_1125164_0_0_1"/>
<dbReference type="eggNOG" id="ENOG502RNUY">
    <property type="taxonomic scope" value="Eukaryota"/>
</dbReference>
<protein>
    <submittedName>
        <fullName evidence="3">Uncharacterized protein</fullName>
    </submittedName>
</protein>
<proteinExistence type="predicted"/>
<keyword evidence="2" id="KW-0732">Signal</keyword>
<comment type="caution">
    <text evidence="3">The sequence shown here is derived from an EMBL/GenBank/DDBJ whole genome shotgun (WGS) entry which is preliminary data.</text>
</comment>
<organism evidence="3">
    <name type="scientific">Talaromyces marneffei PM1</name>
    <dbReference type="NCBI Taxonomy" id="1077442"/>
    <lineage>
        <taxon>Eukaryota</taxon>
        <taxon>Fungi</taxon>
        <taxon>Dikarya</taxon>
        <taxon>Ascomycota</taxon>
        <taxon>Pezizomycotina</taxon>
        <taxon>Eurotiomycetes</taxon>
        <taxon>Eurotiomycetidae</taxon>
        <taxon>Eurotiales</taxon>
        <taxon>Trichocomaceae</taxon>
        <taxon>Talaromyces</taxon>
        <taxon>Talaromyces sect. Talaromyces</taxon>
    </lineage>
</organism>
<dbReference type="AlphaFoldDB" id="A0A093VBJ3"/>
<dbReference type="EMBL" id="JPOX01000031">
    <property type="protein sequence ID" value="KFX44061.1"/>
    <property type="molecule type" value="Genomic_DNA"/>
</dbReference>
<gene>
    <name evidence="3" type="ORF">GQ26_0311090</name>
</gene>
<accession>A0A093VBJ3</accession>
<sequence length="229" mass="24792">MRSLTILSTLYLTLFCSVPTLALTGGTAWVNFYKDCPNEISEIEELTFTVSSLKQSTGNRAETQSSPSPVHSTEPSPSSSASHFPSSSASLGSRIKPDSTSSSVLSKRSQFRSAIVSRNTETATIRSPAVNITQGQCQPVPIMTARHIDSGSVSVVAQLLTITPFQDCNITVHEVPGCIDEPLLVAPVENRQVQSTCTPRNFGAFSDVWVRLDCSEIGTDLKRPVRRVF</sequence>
<feature type="region of interest" description="Disordered" evidence="1">
    <location>
        <begin position="54"/>
        <end position="104"/>
    </location>
</feature>
<evidence type="ECO:0000313" key="3">
    <source>
        <dbReference type="EMBL" id="KFX44061.1"/>
    </source>
</evidence>
<evidence type="ECO:0000256" key="2">
    <source>
        <dbReference type="SAM" id="SignalP"/>
    </source>
</evidence>
<feature type="signal peptide" evidence="2">
    <location>
        <begin position="1"/>
        <end position="22"/>
    </location>
</feature>